<dbReference type="Gene3D" id="3.40.640.10">
    <property type="entry name" value="Type I PLP-dependent aspartate aminotransferase-like (Major domain)"/>
    <property type="match status" value="1"/>
</dbReference>
<keyword evidence="2 3" id="KW-0663">Pyridoxal phosphate</keyword>
<dbReference type="SUPFAM" id="SSF53383">
    <property type="entry name" value="PLP-dependent transferases"/>
    <property type="match status" value="1"/>
</dbReference>
<dbReference type="InterPro" id="IPR015421">
    <property type="entry name" value="PyrdxlP-dep_Trfase_major"/>
</dbReference>
<evidence type="ECO:0000313" key="5">
    <source>
        <dbReference type="Proteomes" id="UP001370348"/>
    </source>
</evidence>
<dbReference type="EMBL" id="CP089984">
    <property type="protein sequence ID" value="WXB12229.1"/>
    <property type="molecule type" value="Genomic_DNA"/>
</dbReference>
<dbReference type="Pfam" id="PF01053">
    <property type="entry name" value="Cys_Met_Meta_PP"/>
    <property type="match status" value="1"/>
</dbReference>
<dbReference type="GO" id="GO:0003962">
    <property type="term" value="F:cystathionine gamma-synthase activity"/>
    <property type="evidence" value="ECO:0007669"/>
    <property type="project" value="UniProtKB-EC"/>
</dbReference>
<organism evidence="4 5">
    <name type="scientific">Pendulispora albinea</name>
    <dbReference type="NCBI Taxonomy" id="2741071"/>
    <lineage>
        <taxon>Bacteria</taxon>
        <taxon>Pseudomonadati</taxon>
        <taxon>Myxococcota</taxon>
        <taxon>Myxococcia</taxon>
        <taxon>Myxococcales</taxon>
        <taxon>Sorangiineae</taxon>
        <taxon>Pendulisporaceae</taxon>
        <taxon>Pendulispora</taxon>
    </lineage>
</organism>
<dbReference type="EC" id="2.5.1.48" evidence="4"/>
<dbReference type="NCBIfam" id="NF005871">
    <property type="entry name" value="PRK07811.1"/>
    <property type="match status" value="1"/>
</dbReference>
<dbReference type="PIRSF" id="PIRSF001434">
    <property type="entry name" value="CGS"/>
    <property type="match status" value="1"/>
</dbReference>
<evidence type="ECO:0000313" key="4">
    <source>
        <dbReference type="EMBL" id="WXB12229.1"/>
    </source>
</evidence>
<gene>
    <name evidence="4" type="ORF">LZC94_30805</name>
</gene>
<dbReference type="RefSeq" id="WP_394821847.1">
    <property type="nucleotide sequence ID" value="NZ_CP089984.1"/>
</dbReference>
<dbReference type="PANTHER" id="PTHR11808:SF75">
    <property type="entry name" value="CYSTATHIONINE GAMMA-SYNTHASE"/>
    <property type="match status" value="1"/>
</dbReference>
<dbReference type="Proteomes" id="UP001370348">
    <property type="component" value="Chromosome"/>
</dbReference>
<evidence type="ECO:0000256" key="1">
    <source>
        <dbReference type="ARBA" id="ARBA00001933"/>
    </source>
</evidence>
<dbReference type="PANTHER" id="PTHR11808">
    <property type="entry name" value="TRANS-SULFURATION ENZYME FAMILY MEMBER"/>
    <property type="match status" value="1"/>
</dbReference>
<evidence type="ECO:0000256" key="2">
    <source>
        <dbReference type="ARBA" id="ARBA00022898"/>
    </source>
</evidence>
<protein>
    <submittedName>
        <fullName evidence="4">Cystathionine gamma-synthase</fullName>
        <ecNumber evidence="4">2.5.1.48</ecNumber>
    </submittedName>
</protein>
<sequence length="392" mass="41441">MSDVDSSSLKVDTLCIHAGQEPDASSGAVMAPIVLSSTFAQDGPGVYKQYDYSRAGNPTRTALEGCLAALEGASHAIAFGSGCAATMAMLLTLKSGDHVLVGDDVYGGTFRIFDKVMKQFGIDATFIDMSDPARVTAALRPSSRLIWMETPSNPMMKIFDIAAIAEIARKAKLPLVVDNTFATPILQQPLALGATAVVHSTTKYINGHSDVVGGAIMTRDGELAERLHFIQKAAGAVPSPFDCYLVLRGVKTLAVRMERHVATARKVAERLTLHPQVARVYYPGLPDHPGHALASKQMSGPGGMLSFELRGGLPAATAFLKSLRIFACAESLGGVESLAEHPAIMTHASLPAETRAQLGIGDGLLRLSLGIESADDLWVDLERGFAAALATK</sequence>
<comment type="similarity">
    <text evidence="3">Belongs to the trans-sulfuration enzymes family.</text>
</comment>
<name>A0ABZ2LMV9_9BACT</name>
<proteinExistence type="inferred from homology"/>
<comment type="cofactor">
    <cofactor evidence="1 3">
        <name>pyridoxal 5'-phosphate</name>
        <dbReference type="ChEBI" id="CHEBI:597326"/>
    </cofactor>
</comment>
<accession>A0ABZ2LMV9</accession>
<dbReference type="InterPro" id="IPR000277">
    <property type="entry name" value="Cys/Met-Metab_PyrdxlP-dep_enz"/>
</dbReference>
<dbReference type="InterPro" id="IPR015424">
    <property type="entry name" value="PyrdxlP-dep_Trfase"/>
</dbReference>
<evidence type="ECO:0000256" key="3">
    <source>
        <dbReference type="RuleBase" id="RU362118"/>
    </source>
</evidence>
<dbReference type="CDD" id="cd00614">
    <property type="entry name" value="CGS_like"/>
    <property type="match status" value="1"/>
</dbReference>
<reference evidence="4 5" key="1">
    <citation type="submission" date="2021-12" db="EMBL/GenBank/DDBJ databases">
        <title>Discovery of the Pendulisporaceae a myxobacterial family with distinct sporulation behavior and unique specialized metabolism.</title>
        <authorList>
            <person name="Garcia R."/>
            <person name="Popoff A."/>
            <person name="Bader C.D."/>
            <person name="Loehr J."/>
            <person name="Walesch S."/>
            <person name="Walt C."/>
            <person name="Boldt J."/>
            <person name="Bunk B."/>
            <person name="Haeckl F.J.F.P.J."/>
            <person name="Gunesch A.P."/>
            <person name="Birkelbach J."/>
            <person name="Nuebel U."/>
            <person name="Pietschmann T."/>
            <person name="Bach T."/>
            <person name="Mueller R."/>
        </authorList>
    </citation>
    <scope>NUCLEOTIDE SEQUENCE [LARGE SCALE GENOMIC DNA]</scope>
    <source>
        <strain evidence="4 5">MSr11954</strain>
    </source>
</reference>
<keyword evidence="4" id="KW-0808">Transferase</keyword>
<keyword evidence="5" id="KW-1185">Reference proteome</keyword>
<dbReference type="InterPro" id="IPR015422">
    <property type="entry name" value="PyrdxlP-dep_Trfase_small"/>
</dbReference>
<dbReference type="Gene3D" id="3.90.1150.10">
    <property type="entry name" value="Aspartate Aminotransferase, domain 1"/>
    <property type="match status" value="1"/>
</dbReference>